<protein>
    <recommendedName>
        <fullName evidence="5">Adenosylhomocysteinase</fullName>
        <ecNumber evidence="5">3.13.2.1</ecNumber>
    </recommendedName>
    <alternativeName>
        <fullName evidence="5">S-adenosyl-L-homocysteine hydrolase</fullName>
        <shortName evidence="5">AdoHcyase</shortName>
    </alternativeName>
</protein>
<comment type="caution">
    <text evidence="5">Lacks conserved residue(s) required for the propagation of feature annotation.</text>
</comment>
<dbReference type="PANTHER" id="PTHR23420:SF0">
    <property type="entry name" value="ADENOSYLHOMOCYSTEINASE"/>
    <property type="match status" value="1"/>
</dbReference>
<dbReference type="PROSITE" id="PS00739">
    <property type="entry name" value="ADOHCYASE_2"/>
    <property type="match status" value="1"/>
</dbReference>
<dbReference type="FunFam" id="3.40.50.720:FF:000004">
    <property type="entry name" value="Adenosylhomocysteinase"/>
    <property type="match status" value="1"/>
</dbReference>
<evidence type="ECO:0000259" key="10">
    <source>
        <dbReference type="SMART" id="SM00997"/>
    </source>
</evidence>
<evidence type="ECO:0000256" key="8">
    <source>
        <dbReference type="RuleBase" id="RU000548"/>
    </source>
</evidence>
<dbReference type="InterPro" id="IPR015878">
    <property type="entry name" value="Ado_hCys_hydrolase_NAD-bd"/>
</dbReference>
<comment type="pathway">
    <text evidence="5 8">Amino-acid biosynthesis; L-homocysteine biosynthesis; L-homocysteine from S-adenosyl-L-homocysteine: step 1/1.</text>
</comment>
<comment type="subcellular location">
    <subcellularLocation>
        <location evidence="5">Cytoplasm</location>
    </subcellularLocation>
</comment>
<dbReference type="HAMAP" id="MF_00563">
    <property type="entry name" value="AdoHcyase"/>
    <property type="match status" value="1"/>
</dbReference>
<comment type="catalytic activity">
    <reaction evidence="5 8">
        <text>S-adenosyl-L-homocysteine + H2O = L-homocysteine + adenosine</text>
        <dbReference type="Rhea" id="RHEA:21708"/>
        <dbReference type="ChEBI" id="CHEBI:15377"/>
        <dbReference type="ChEBI" id="CHEBI:16335"/>
        <dbReference type="ChEBI" id="CHEBI:57856"/>
        <dbReference type="ChEBI" id="CHEBI:58199"/>
        <dbReference type="EC" id="3.13.2.1"/>
    </reaction>
</comment>
<comment type="similarity">
    <text evidence="1 5 9">Belongs to the adenosylhomocysteinase family.</text>
</comment>
<evidence type="ECO:0000313" key="13">
    <source>
        <dbReference type="Proteomes" id="UP000248966"/>
    </source>
</evidence>
<feature type="binding site" evidence="5 6">
    <location>
        <position position="58"/>
    </location>
    <ligand>
        <name>substrate</name>
    </ligand>
</feature>
<evidence type="ECO:0000256" key="6">
    <source>
        <dbReference type="PIRSR" id="PIRSR001109-1"/>
    </source>
</evidence>
<dbReference type="EMBL" id="PYAA01000001">
    <property type="protein sequence ID" value="RAO06877.1"/>
    <property type="molecule type" value="Genomic_DNA"/>
</dbReference>
<feature type="binding site" evidence="5">
    <location>
        <begin position="268"/>
        <end position="273"/>
    </location>
    <ligand>
        <name>NAD(+)</name>
        <dbReference type="ChEBI" id="CHEBI:57540"/>
    </ligand>
</feature>
<dbReference type="InterPro" id="IPR042172">
    <property type="entry name" value="Adenosylhomocyst_ase-like_sf"/>
</dbReference>
<evidence type="ECO:0000256" key="3">
    <source>
        <dbReference type="ARBA" id="ARBA00022801"/>
    </source>
</evidence>
<dbReference type="EMBL" id="PYAC01000008">
    <property type="protein sequence ID" value="RAO21165.1"/>
    <property type="molecule type" value="Genomic_DNA"/>
</dbReference>
<feature type="binding site" evidence="5 7">
    <location>
        <begin position="347"/>
        <end position="349"/>
    </location>
    <ligand>
        <name>NAD(+)</name>
        <dbReference type="ChEBI" id="CHEBI:57540"/>
    </ligand>
</feature>
<evidence type="ECO:0000256" key="9">
    <source>
        <dbReference type="RuleBase" id="RU004166"/>
    </source>
</evidence>
<evidence type="ECO:0000313" key="14">
    <source>
        <dbReference type="Proteomes" id="UP000249045"/>
    </source>
</evidence>
<dbReference type="InterPro" id="IPR020082">
    <property type="entry name" value="S-Ado-L-homoCys_hydrolase_CS"/>
</dbReference>
<gene>
    <name evidence="5" type="primary">ahcY</name>
    <name evidence="11" type="ORF">LAH08_00141</name>
    <name evidence="12" type="ORF">MED15_02362</name>
</gene>
<organism evidence="11 13">
    <name type="scientific">Micromonospora noduli</name>
    <dbReference type="NCBI Taxonomy" id="709876"/>
    <lineage>
        <taxon>Bacteria</taxon>
        <taxon>Bacillati</taxon>
        <taxon>Actinomycetota</taxon>
        <taxon>Actinomycetes</taxon>
        <taxon>Micromonosporales</taxon>
        <taxon>Micromonosporaceae</taxon>
        <taxon>Micromonospora</taxon>
    </lineage>
</organism>
<keyword evidence="3 5" id="KW-0378">Hydrolase</keyword>
<keyword evidence="5" id="KW-0963">Cytoplasm</keyword>
<dbReference type="SUPFAM" id="SSF52283">
    <property type="entry name" value="Formate/glycerate dehydrogenase catalytic domain-like"/>
    <property type="match status" value="1"/>
</dbReference>
<feature type="domain" description="S-adenosyl-L-homocysteine hydrolase NAD binding" evidence="10">
    <location>
        <begin position="239"/>
        <end position="401"/>
    </location>
</feature>
<dbReference type="Pfam" id="PF05221">
    <property type="entry name" value="AdoHcyase"/>
    <property type="match status" value="1"/>
</dbReference>
<feature type="binding site" evidence="5 7">
    <location>
        <position position="395"/>
    </location>
    <ligand>
        <name>NAD(+)</name>
        <dbReference type="ChEBI" id="CHEBI:57540"/>
    </ligand>
</feature>
<dbReference type="NCBIfam" id="NF004005">
    <property type="entry name" value="PRK05476.2-3"/>
    <property type="match status" value="1"/>
</dbReference>
<feature type="binding site" evidence="5 6">
    <location>
        <position position="234"/>
    </location>
    <ligand>
        <name>substrate</name>
    </ligand>
</feature>
<dbReference type="SMART" id="SM00997">
    <property type="entry name" value="AdoHcyase_NAD"/>
    <property type="match status" value="1"/>
</dbReference>
<dbReference type="NCBIfam" id="TIGR00936">
    <property type="entry name" value="ahcY"/>
    <property type="match status" value="1"/>
</dbReference>
<dbReference type="UniPathway" id="UPA00314">
    <property type="reaction ID" value="UER00076"/>
</dbReference>
<evidence type="ECO:0000313" key="12">
    <source>
        <dbReference type="EMBL" id="RAO21165.1"/>
    </source>
</evidence>
<dbReference type="RefSeq" id="WP_112581702.1">
    <property type="nucleotide sequence ID" value="NZ_JBFAQI010000001.1"/>
</dbReference>
<dbReference type="GO" id="GO:0006730">
    <property type="term" value="P:one-carbon metabolic process"/>
    <property type="evidence" value="ECO:0007669"/>
    <property type="project" value="UniProtKB-UniRule"/>
</dbReference>
<evidence type="ECO:0000256" key="1">
    <source>
        <dbReference type="ARBA" id="ARBA00007122"/>
    </source>
</evidence>
<sequence>MTGNFSDFKVADLSLAAFGRKEIELAEHEMPGLMSIRREFASRQPLKGARITGSLHMTIQTAVLIETLVALGAQVRWASCNIFSTQDHAAAAIVVGPTGTPDDPAGVPVYAWKGESLDEYWWCTQQVLLWPDGQGPNMILDDGGDATLLVHKGAEFEAIGAVPSPESADSEEYEVILGVLTRSLREDNRRWTRVAAGIKGVTEETTTGVHRLYEMQQAGNLLFPAINVNDSVTKSKFDNKYGCRHSLIDGINRATDVLIGGKVAVVFGYGDVGKGCAESLRGQGARVIVTEVDPICALQAAMDGYQVATIDDVVETADIFVTATGCFSVITNEHMARMKHQAIVGNIGHFDNEIDMAGLAKRGDVERITVKPQVDEWRFADGHSIIVLSEGRLLNLGNATGHPSFVMSNSFANQTIAQIELFTSTDQYPIGVHTLPKHLDEKVARLHLSALGVRLTELTKEQANYLGVPVEGPYKPDHYRY</sequence>
<accession>A0A328NFS1</accession>
<dbReference type="EC" id="3.13.2.1" evidence="5"/>
<dbReference type="Proteomes" id="UP000248966">
    <property type="component" value="Unassembled WGS sequence"/>
</dbReference>
<name>A0A328NFS1_9ACTN</name>
<dbReference type="SMART" id="SM00996">
    <property type="entry name" value="AdoHcyase"/>
    <property type="match status" value="1"/>
</dbReference>
<keyword evidence="14" id="KW-1185">Reference proteome</keyword>
<keyword evidence="4 5" id="KW-0520">NAD</keyword>
<evidence type="ECO:0000256" key="5">
    <source>
        <dbReference type="HAMAP-Rule" id="MF_00563"/>
    </source>
</evidence>
<dbReference type="PANTHER" id="PTHR23420">
    <property type="entry name" value="ADENOSYLHOMOCYSTEINASE"/>
    <property type="match status" value="1"/>
</dbReference>
<dbReference type="PIRSF" id="PIRSF001109">
    <property type="entry name" value="Ad_hcy_hydrolase"/>
    <property type="match status" value="1"/>
</dbReference>
<dbReference type="Proteomes" id="UP000249045">
    <property type="component" value="Unassembled WGS sequence"/>
</dbReference>
<feature type="binding site" evidence="5 7">
    <location>
        <position position="291"/>
    </location>
    <ligand>
        <name>NAD(+)</name>
        <dbReference type="ChEBI" id="CHEBI:57540"/>
    </ligand>
</feature>
<keyword evidence="2 5" id="KW-0554">One-carbon metabolism</keyword>
<dbReference type="InterPro" id="IPR000043">
    <property type="entry name" value="Adenosylhomocysteinase-like"/>
</dbReference>
<comment type="caution">
    <text evidence="11">The sequence shown here is derived from an EMBL/GenBank/DDBJ whole genome shotgun (WGS) entry which is preliminary data.</text>
</comment>
<comment type="cofactor">
    <cofactor evidence="5 7 8">
        <name>NAD(+)</name>
        <dbReference type="ChEBI" id="CHEBI:57540"/>
    </cofactor>
    <text evidence="5 7 8">Binds 1 NAD(+) per subunit.</text>
</comment>
<evidence type="ECO:0000256" key="7">
    <source>
        <dbReference type="PIRSR" id="PIRSR001109-2"/>
    </source>
</evidence>
<feature type="binding site" evidence="7">
    <location>
        <position position="402"/>
    </location>
    <ligand>
        <name>NAD(+)</name>
        <dbReference type="ChEBI" id="CHEBI:57540"/>
    </ligand>
</feature>
<feature type="binding site" evidence="5">
    <location>
        <position position="239"/>
    </location>
    <ligand>
        <name>NAD(+)</name>
        <dbReference type="ChEBI" id="CHEBI:57540"/>
    </ligand>
</feature>
<dbReference type="InterPro" id="IPR036291">
    <property type="entry name" value="NAD(P)-bd_dom_sf"/>
</dbReference>
<feature type="binding site" evidence="5 7">
    <location>
        <begin position="205"/>
        <end position="207"/>
    </location>
    <ligand>
        <name>NAD(+)</name>
        <dbReference type="ChEBI" id="CHEBI:57540"/>
    </ligand>
</feature>
<comment type="function">
    <text evidence="5">May play a key role in the regulation of the intracellular concentration of adenosylhomocysteine.</text>
</comment>
<dbReference type="Pfam" id="PF00670">
    <property type="entry name" value="AdoHcyase_NAD"/>
    <property type="match status" value="1"/>
</dbReference>
<evidence type="ECO:0000256" key="4">
    <source>
        <dbReference type="ARBA" id="ARBA00023027"/>
    </source>
</evidence>
<feature type="binding site" evidence="5 6">
    <location>
        <position position="238"/>
    </location>
    <ligand>
        <name>substrate</name>
    </ligand>
</feature>
<feature type="binding site" evidence="5 6">
    <location>
        <position position="142"/>
    </location>
    <ligand>
        <name>substrate</name>
    </ligand>
</feature>
<evidence type="ECO:0000256" key="2">
    <source>
        <dbReference type="ARBA" id="ARBA00022563"/>
    </source>
</evidence>
<feature type="binding site" evidence="7">
    <location>
        <begin position="270"/>
        <end position="275"/>
    </location>
    <ligand>
        <name>NAD(+)</name>
        <dbReference type="ChEBI" id="CHEBI:57540"/>
    </ligand>
</feature>
<dbReference type="CDD" id="cd00401">
    <property type="entry name" value="SAHH"/>
    <property type="match status" value="1"/>
</dbReference>
<dbReference type="SUPFAM" id="SSF51735">
    <property type="entry name" value="NAD(P)-binding Rossmann-fold domains"/>
    <property type="match status" value="1"/>
</dbReference>
<proteinExistence type="inferred from homology"/>
<dbReference type="Gene3D" id="3.40.50.720">
    <property type="entry name" value="NAD(P)-binding Rossmann-like Domain"/>
    <property type="match status" value="1"/>
</dbReference>
<evidence type="ECO:0000313" key="11">
    <source>
        <dbReference type="EMBL" id="RAO06877.1"/>
    </source>
</evidence>
<dbReference type="GO" id="GO:0071269">
    <property type="term" value="P:L-homocysteine biosynthetic process"/>
    <property type="evidence" value="ECO:0007669"/>
    <property type="project" value="UniProtKB-UniRule"/>
</dbReference>
<dbReference type="GO" id="GO:0004013">
    <property type="term" value="F:adenosylhomocysteinase activity"/>
    <property type="evidence" value="ECO:0007669"/>
    <property type="project" value="UniProtKB-UniRule"/>
</dbReference>
<dbReference type="AlphaFoldDB" id="A0A328NFS1"/>
<dbReference type="GO" id="GO:0033353">
    <property type="term" value="P:S-adenosylmethionine cycle"/>
    <property type="evidence" value="ECO:0007669"/>
    <property type="project" value="TreeGrafter"/>
</dbReference>
<dbReference type="Gene3D" id="3.40.50.1480">
    <property type="entry name" value="Adenosylhomocysteinase-like"/>
    <property type="match status" value="1"/>
</dbReference>
<feature type="binding site" evidence="5 6">
    <location>
        <position position="204"/>
    </location>
    <ligand>
        <name>substrate</name>
    </ligand>
</feature>
<reference evidence="13 14" key="1">
    <citation type="submission" date="2018-03" db="EMBL/GenBank/DDBJ databases">
        <title>Defining the species Micromonospora saelicesensis and Micromonospora noduli under the framework of genomics.</title>
        <authorList>
            <person name="Riesco R."/>
            <person name="Trujillo M.E."/>
        </authorList>
    </citation>
    <scope>NUCLEOTIDE SEQUENCE [LARGE SCALE GENOMIC DNA]</scope>
    <source>
        <strain evidence="11 13">LAH08</strain>
        <strain evidence="12 14">MED15</strain>
    </source>
</reference>
<dbReference type="GO" id="GO:0005829">
    <property type="term" value="C:cytosol"/>
    <property type="evidence" value="ECO:0007669"/>
    <property type="project" value="TreeGrafter"/>
</dbReference>
<dbReference type="PROSITE" id="PS00738">
    <property type="entry name" value="ADOHCYASE_1"/>
    <property type="match status" value="1"/>
</dbReference>